<dbReference type="Gene3D" id="3.30.450.20">
    <property type="entry name" value="PAS domain"/>
    <property type="match status" value="1"/>
</dbReference>
<accession>A0ABR9B659</accession>
<keyword evidence="5 7" id="KW-0807">Transducer</keyword>
<dbReference type="SMART" id="SM00283">
    <property type="entry name" value="MA"/>
    <property type="match status" value="1"/>
</dbReference>
<gene>
    <name evidence="12" type="ORF">IFO67_03070</name>
</gene>
<evidence type="ECO:0000256" key="2">
    <source>
        <dbReference type="ARBA" id="ARBA00022692"/>
    </source>
</evidence>
<comment type="similarity">
    <text evidence="6">Belongs to the methyl-accepting chemotaxis (MCP) protein family.</text>
</comment>
<dbReference type="Gene3D" id="1.10.287.950">
    <property type="entry name" value="Methyl-accepting chemotaxis protein"/>
    <property type="match status" value="1"/>
</dbReference>
<dbReference type="NCBIfam" id="TIGR00229">
    <property type="entry name" value="sensory_box"/>
    <property type="match status" value="1"/>
</dbReference>
<dbReference type="SMART" id="SM00304">
    <property type="entry name" value="HAMP"/>
    <property type="match status" value="2"/>
</dbReference>
<dbReference type="InterPro" id="IPR004090">
    <property type="entry name" value="Chemotax_Me-accpt_rcpt"/>
</dbReference>
<feature type="domain" description="PAS" evidence="10">
    <location>
        <begin position="25"/>
        <end position="60"/>
    </location>
</feature>
<evidence type="ECO:0000313" key="12">
    <source>
        <dbReference type="EMBL" id="MBD8501856.1"/>
    </source>
</evidence>
<dbReference type="PRINTS" id="PR00260">
    <property type="entry name" value="CHEMTRNSDUCR"/>
</dbReference>
<dbReference type="Pfam" id="PF08447">
    <property type="entry name" value="PAS_3"/>
    <property type="match status" value="1"/>
</dbReference>
<keyword evidence="2 8" id="KW-0812">Transmembrane</keyword>
<dbReference type="PANTHER" id="PTHR32089">
    <property type="entry name" value="METHYL-ACCEPTING CHEMOTAXIS PROTEIN MCPB"/>
    <property type="match status" value="1"/>
</dbReference>
<feature type="domain" description="HAMP" evidence="11">
    <location>
        <begin position="390"/>
        <end position="442"/>
    </location>
</feature>
<comment type="subcellular location">
    <subcellularLocation>
        <location evidence="1">Membrane</location>
        <topology evidence="1">Multi-pass membrane protein</topology>
    </subcellularLocation>
</comment>
<organism evidence="12 13">
    <name type="scientific">Thauera sedimentorum</name>
    <dbReference type="NCBI Taxonomy" id="2767595"/>
    <lineage>
        <taxon>Bacteria</taxon>
        <taxon>Pseudomonadati</taxon>
        <taxon>Pseudomonadota</taxon>
        <taxon>Betaproteobacteria</taxon>
        <taxon>Rhodocyclales</taxon>
        <taxon>Zoogloeaceae</taxon>
        <taxon>Thauera</taxon>
    </lineage>
</organism>
<proteinExistence type="inferred from homology"/>
<dbReference type="PROSITE" id="PS50111">
    <property type="entry name" value="CHEMOTAXIS_TRANSDUC_2"/>
    <property type="match status" value="1"/>
</dbReference>
<name>A0ABR9B659_9RHOO</name>
<dbReference type="PROSITE" id="PS50112">
    <property type="entry name" value="PAS"/>
    <property type="match status" value="1"/>
</dbReference>
<keyword evidence="3 8" id="KW-1133">Transmembrane helix</keyword>
<evidence type="ECO:0000259" key="9">
    <source>
        <dbReference type="PROSITE" id="PS50111"/>
    </source>
</evidence>
<dbReference type="InterPro" id="IPR003660">
    <property type="entry name" value="HAMP_dom"/>
</dbReference>
<dbReference type="InterPro" id="IPR035965">
    <property type="entry name" value="PAS-like_dom_sf"/>
</dbReference>
<evidence type="ECO:0000256" key="1">
    <source>
        <dbReference type="ARBA" id="ARBA00004141"/>
    </source>
</evidence>
<dbReference type="PROSITE" id="PS50885">
    <property type="entry name" value="HAMP"/>
    <property type="match status" value="1"/>
</dbReference>
<comment type="caution">
    <text evidence="12">The sequence shown here is derived from an EMBL/GenBank/DDBJ whole genome shotgun (WGS) entry which is preliminary data.</text>
</comment>
<dbReference type="InterPro" id="IPR000014">
    <property type="entry name" value="PAS"/>
</dbReference>
<feature type="domain" description="Methyl-accepting transducer" evidence="9">
    <location>
        <begin position="447"/>
        <end position="683"/>
    </location>
</feature>
<evidence type="ECO:0000313" key="13">
    <source>
        <dbReference type="Proteomes" id="UP000603602"/>
    </source>
</evidence>
<dbReference type="InterPro" id="IPR013655">
    <property type="entry name" value="PAS_fold_3"/>
</dbReference>
<evidence type="ECO:0000256" key="8">
    <source>
        <dbReference type="SAM" id="Phobius"/>
    </source>
</evidence>
<dbReference type="InterPro" id="IPR021796">
    <property type="entry name" value="Tll0287-like_dom"/>
</dbReference>
<dbReference type="Pfam" id="PF00672">
    <property type="entry name" value="HAMP"/>
    <property type="match status" value="1"/>
</dbReference>
<evidence type="ECO:0000259" key="10">
    <source>
        <dbReference type="PROSITE" id="PS50112"/>
    </source>
</evidence>
<dbReference type="PANTHER" id="PTHR32089:SF119">
    <property type="entry name" value="METHYL-ACCEPTING CHEMOTAXIS PROTEIN CTPL"/>
    <property type="match status" value="1"/>
</dbReference>
<protein>
    <submittedName>
        <fullName evidence="12">DUF3365 domain-containing protein</fullName>
    </submittedName>
</protein>
<dbReference type="SUPFAM" id="SSF58104">
    <property type="entry name" value="Methyl-accepting chemotaxis protein (MCP) signaling domain"/>
    <property type="match status" value="1"/>
</dbReference>
<dbReference type="CDD" id="cd06225">
    <property type="entry name" value="HAMP"/>
    <property type="match status" value="1"/>
</dbReference>
<evidence type="ECO:0000259" key="11">
    <source>
        <dbReference type="PROSITE" id="PS50885"/>
    </source>
</evidence>
<dbReference type="CDD" id="cd00130">
    <property type="entry name" value="PAS"/>
    <property type="match status" value="1"/>
</dbReference>
<dbReference type="EMBL" id="JACYTO010000001">
    <property type="protein sequence ID" value="MBD8501856.1"/>
    <property type="molecule type" value="Genomic_DNA"/>
</dbReference>
<evidence type="ECO:0000256" key="6">
    <source>
        <dbReference type="ARBA" id="ARBA00029447"/>
    </source>
</evidence>
<dbReference type="Proteomes" id="UP000603602">
    <property type="component" value="Unassembled WGS sequence"/>
</dbReference>
<feature type="transmembrane region" description="Helical" evidence="8">
    <location>
        <begin position="367"/>
        <end position="389"/>
    </location>
</feature>
<evidence type="ECO:0000256" key="5">
    <source>
        <dbReference type="ARBA" id="ARBA00023224"/>
    </source>
</evidence>
<reference evidence="13" key="1">
    <citation type="submission" date="2023-07" db="EMBL/GenBank/DDBJ databases">
        <title>Thauera sp. CAU 1555 isolated from sand of Yaerae Beach.</title>
        <authorList>
            <person name="Kim W."/>
        </authorList>
    </citation>
    <scope>NUCLEOTIDE SEQUENCE [LARGE SCALE GENOMIC DNA]</scope>
    <source>
        <strain evidence="13">CAU 1555</strain>
    </source>
</reference>
<keyword evidence="4 8" id="KW-0472">Membrane</keyword>
<evidence type="ECO:0000256" key="7">
    <source>
        <dbReference type="PROSITE-ProRule" id="PRU00284"/>
    </source>
</evidence>
<evidence type="ECO:0000256" key="3">
    <source>
        <dbReference type="ARBA" id="ARBA00022989"/>
    </source>
</evidence>
<keyword evidence="13" id="KW-1185">Reference proteome</keyword>
<evidence type="ECO:0000256" key="4">
    <source>
        <dbReference type="ARBA" id="ARBA00023136"/>
    </source>
</evidence>
<dbReference type="RefSeq" id="WP_187716675.1">
    <property type="nucleotide sequence ID" value="NZ_JACTAH010000001.1"/>
</dbReference>
<dbReference type="InterPro" id="IPR004089">
    <property type="entry name" value="MCPsignal_dom"/>
</dbReference>
<sequence>MKQNLPVTQREYVVRDDCAIISHTDEKGRITYVNDDFVEYAGFSREELIGQAHNIIRHPDMPQEAFRDMWATLKEGRAWQGIVKNRRKNGDHYWVKATATPLAEGGYMSVRMKPTRGEVQAAEALYASMRNGSGHRLHRGYVLKPGLRGLSDRIVRRFEDLSLRSKVLLPILLGGLLIGGVGAVKMEDLEHAVLAEAGRANASSLIDTARNARSFYARHVIPKASANGLQPTHEFASDPNGIPLPASVMRALGEMSNGATGNQLQLYSDQPFRFRRAADTRLDAFATEALAYLRANPGASFSRIDEKDGRMVMRLARADVMDSQTCITCHNAHPDSPKRDWRMGDVRGVIEASVPLDALAAAIHRPALTTLAVSFALGTALIALIWWLIGVQNKRLDRVGEIAHQIALGNLRVAVPAGKGDEIGSIFNRLQIMRNRLFEIAFELSHGAHHLAAASGELTGASKTTADSAMRQSSSASSMAATIEQLSVSIDHLEDNAVTAHGTTAESGEAARHGAEVVRQAATQISRIAEAVTHAAESLGELKGISAEIGQIVATIKEIAEQTNLLALNAAIEAARAGETGRGFAVVADEVRKLAERTAGATVEISRMVEQIQHRTGAAVAEMETGVERVGQGVSAATGAGDSVQVIQDKANTAIGAVDEIRTTLREQSVAAREVARGVETIAQMAEQNAATAEQTHSVSLQVDEIARTVERLAGQFKV</sequence>
<dbReference type="Pfam" id="PF00015">
    <property type="entry name" value="MCPsignal"/>
    <property type="match status" value="1"/>
</dbReference>
<dbReference type="SUPFAM" id="SSF55785">
    <property type="entry name" value="PYP-like sensor domain (PAS domain)"/>
    <property type="match status" value="1"/>
</dbReference>
<dbReference type="Pfam" id="PF11845">
    <property type="entry name" value="Tll0287-like"/>
    <property type="match status" value="1"/>
</dbReference>
<dbReference type="CDD" id="cd11386">
    <property type="entry name" value="MCP_signal"/>
    <property type="match status" value="1"/>
</dbReference>